<feature type="region of interest" description="Disordered" evidence="1">
    <location>
        <begin position="164"/>
        <end position="190"/>
    </location>
</feature>
<protein>
    <submittedName>
        <fullName evidence="2">Uncharacterized protein</fullName>
    </submittedName>
</protein>
<organism evidence="2 3">
    <name type="scientific">Phycisphaera mikurensis (strain NBRC 102666 / KCTC 22515 / FYK2301M01)</name>
    <dbReference type="NCBI Taxonomy" id="1142394"/>
    <lineage>
        <taxon>Bacteria</taxon>
        <taxon>Pseudomonadati</taxon>
        <taxon>Planctomycetota</taxon>
        <taxon>Phycisphaerae</taxon>
        <taxon>Phycisphaerales</taxon>
        <taxon>Phycisphaeraceae</taxon>
        <taxon>Phycisphaera</taxon>
    </lineage>
</organism>
<gene>
    <name evidence="2" type="ordered locus">PSMK_02660</name>
</gene>
<dbReference type="KEGG" id="phm:PSMK_02660"/>
<dbReference type="eggNOG" id="ENOG5033ER8">
    <property type="taxonomic scope" value="Bacteria"/>
</dbReference>
<dbReference type="STRING" id="1142394.PSMK_02660"/>
<reference evidence="2 3" key="1">
    <citation type="submission" date="2012-02" db="EMBL/GenBank/DDBJ databases">
        <title>Complete genome sequence of Phycisphaera mikurensis NBRC 102666.</title>
        <authorList>
            <person name="Ankai A."/>
            <person name="Hosoyama A."/>
            <person name="Terui Y."/>
            <person name="Sekine M."/>
            <person name="Fukai R."/>
            <person name="Kato Y."/>
            <person name="Nakamura S."/>
            <person name="Yamada-Narita S."/>
            <person name="Kawakoshi A."/>
            <person name="Fukunaga Y."/>
            <person name="Yamazaki S."/>
            <person name="Fujita N."/>
        </authorList>
    </citation>
    <scope>NUCLEOTIDE SEQUENCE [LARGE SCALE GENOMIC DNA]</scope>
    <source>
        <strain evidence="3">NBRC 102666 / KCTC 22515 / FYK2301M01</strain>
    </source>
</reference>
<evidence type="ECO:0000313" key="2">
    <source>
        <dbReference type="EMBL" id="BAM02425.1"/>
    </source>
</evidence>
<dbReference type="Proteomes" id="UP000007881">
    <property type="component" value="Chromosome"/>
</dbReference>
<proteinExistence type="predicted"/>
<dbReference type="AlphaFoldDB" id="I0IAY7"/>
<sequence length="227" mass="23642">MLHLIAHQALLAGLCQFIPVPFVDDLAGDRVRRSLVAKLLERRGRSFGAPAVRPLYAGPPTSGLARAAGFTKSLILKPVKKLLRTVFLFVTIRRAVLDAAAALLLGRSLDRRLAAGGFADGTPADRLEAEAAALEAAVRGVLGSPERRGLVRLVRGSFAALREEGLDGPPTPAALEAAGGDPEGALSRRQRSRLAAAADRLGRELGGGEAGGVLARLDAAVDARLGN</sequence>
<accession>I0IAY7</accession>
<dbReference type="HOGENOM" id="CLU_1218851_0_0_0"/>
<dbReference type="EMBL" id="AP012338">
    <property type="protein sequence ID" value="BAM02425.1"/>
    <property type="molecule type" value="Genomic_DNA"/>
</dbReference>
<evidence type="ECO:0000313" key="3">
    <source>
        <dbReference type="Proteomes" id="UP000007881"/>
    </source>
</evidence>
<evidence type="ECO:0000256" key="1">
    <source>
        <dbReference type="SAM" id="MobiDB-lite"/>
    </source>
</evidence>
<name>I0IAY7_PHYMF</name>
<keyword evidence="3" id="KW-1185">Reference proteome</keyword>